<proteinExistence type="predicted"/>
<evidence type="ECO:0000313" key="2">
    <source>
        <dbReference type="Proteomes" id="UP000067448"/>
    </source>
</evidence>
<organism evidence="1 2">
    <name type="scientific">Streptomyces scabiei</name>
    <dbReference type="NCBI Taxonomy" id="1930"/>
    <lineage>
        <taxon>Bacteria</taxon>
        <taxon>Bacillati</taxon>
        <taxon>Actinomycetota</taxon>
        <taxon>Actinomycetes</taxon>
        <taxon>Kitasatosporales</taxon>
        <taxon>Streptomycetaceae</taxon>
        <taxon>Streptomyces</taxon>
    </lineage>
</organism>
<dbReference type="EMBL" id="BCMM01000049">
    <property type="protein sequence ID" value="GAQ67069.1"/>
    <property type="molecule type" value="Genomic_DNA"/>
</dbReference>
<evidence type="ECO:0000313" key="1">
    <source>
        <dbReference type="EMBL" id="GAQ67069.1"/>
    </source>
</evidence>
<accession>A0A100JWP8</accession>
<reference evidence="2" key="3">
    <citation type="submission" date="2016-02" db="EMBL/GenBank/DDBJ databases">
        <title>Draft genome of pathogenic Streptomyces sp. in Japan.</title>
        <authorList>
            <person name="Tomihama T."/>
            <person name="Ikenaga M."/>
            <person name="Sakai M."/>
            <person name="Okubo T."/>
            <person name="Ikeda S."/>
        </authorList>
    </citation>
    <scope>NUCLEOTIDE SEQUENCE [LARGE SCALE GENOMIC DNA]</scope>
    <source>
        <strain evidence="2">S58</strain>
    </source>
</reference>
<comment type="caution">
    <text evidence="1">The sequence shown here is derived from an EMBL/GenBank/DDBJ whole genome shotgun (WGS) entry which is preliminary data.</text>
</comment>
<dbReference type="Proteomes" id="UP000067448">
    <property type="component" value="Unassembled WGS sequence"/>
</dbReference>
<dbReference type="AlphaFoldDB" id="A0A100JWP8"/>
<reference evidence="1 2" key="2">
    <citation type="journal article" date="2016" name="Genome Announc.">
        <title>Draft Genome Sequences of Streptomyces scabiei S58, Streptomyces turgidiscabies T45, and Streptomyces acidiscabies a10, the Pathogens of Potato Common Scab, Isolated in Japan.</title>
        <authorList>
            <person name="Tomihama T."/>
            <person name="Nishi Y."/>
            <person name="Sakai M."/>
            <person name="Ikenaga M."/>
            <person name="Okubo T."/>
            <person name="Ikeda S."/>
        </authorList>
    </citation>
    <scope>NUCLEOTIDE SEQUENCE [LARGE SCALE GENOMIC DNA]</scope>
    <source>
        <strain evidence="1 2">S58</strain>
    </source>
</reference>
<reference evidence="2" key="1">
    <citation type="submission" date="2015-11" db="EMBL/GenBank/DDBJ databases">
        <authorList>
            <consortium name="Cross-ministerial Strategic Innovation Promotion Program (SIP) consortium"/>
            <person name="Tomihama T."/>
            <person name="Ikenaga M."/>
            <person name="Sakai M."/>
            <person name="Okubo T."/>
            <person name="Ikeda S."/>
        </authorList>
    </citation>
    <scope>NUCLEOTIDE SEQUENCE [LARGE SCALE GENOMIC DNA]</scope>
    <source>
        <strain evidence="2">S58</strain>
    </source>
</reference>
<name>A0A100JWP8_STRSC</name>
<protein>
    <submittedName>
        <fullName evidence="1">Uncharacterized protein</fullName>
    </submittedName>
</protein>
<sequence>MFPFDKEKHMRKVVFGLFVAMAVVLAVAPLTSADKTDTQTVANGRPGPL</sequence>
<gene>
    <name evidence="1" type="ORF">SsS58_07514</name>
</gene>